<keyword evidence="2" id="KW-1185">Reference proteome</keyword>
<dbReference type="GeneID" id="66078460"/>
<dbReference type="RefSeq" id="XP_043009567.1">
    <property type="nucleotide sequence ID" value="XM_043154276.1"/>
</dbReference>
<comment type="caution">
    <text evidence="1">The sequence shown here is derived from an EMBL/GenBank/DDBJ whole genome shotgun (WGS) entry which is preliminary data.</text>
</comment>
<dbReference type="AlphaFoldDB" id="A0A9P7S0Y6"/>
<dbReference type="KEGG" id="more:E1B28_009384"/>
<dbReference type="EMBL" id="CM032185">
    <property type="protein sequence ID" value="KAG7093097.1"/>
    <property type="molecule type" value="Genomic_DNA"/>
</dbReference>
<name>A0A9P7S0Y6_9AGAR</name>
<evidence type="ECO:0000313" key="2">
    <source>
        <dbReference type="Proteomes" id="UP001049176"/>
    </source>
</evidence>
<reference evidence="1" key="1">
    <citation type="journal article" date="2021" name="Genome Biol. Evol.">
        <title>The assembled and annotated genome of the fairy-ring fungus Marasmius oreades.</title>
        <authorList>
            <person name="Hiltunen M."/>
            <person name="Ament-Velasquez S.L."/>
            <person name="Johannesson H."/>
        </authorList>
    </citation>
    <scope>NUCLEOTIDE SEQUENCE</scope>
    <source>
        <strain evidence="1">03SP1</strain>
    </source>
</reference>
<accession>A0A9P7S0Y6</accession>
<dbReference type="Proteomes" id="UP001049176">
    <property type="component" value="Chromosome 5"/>
</dbReference>
<evidence type="ECO:0000313" key="1">
    <source>
        <dbReference type="EMBL" id="KAG7093097.1"/>
    </source>
</evidence>
<sequence>MTDTRNEVMLQLILNSPNGAVETLQFIANPTTKFEELLLEARPLIYGRKETRQTTDHDSQSPRFSSFRVLVPPERNLSQLNKLLKISDPDSFTDFEAMALHSLLLRDLKKTSLLINCFSAQAPHLLEPEFTLGFISVVFYVTGSIPIQRVQEIYPKPYSALQVSCAQGNAKFTEVDVASNLRLPGCESTASPSPLAQEKLWNKHNIVRPFRIHLALSKGVTSGSRYTILDKFHLKQLRRAGKGWFEIDDVSKAPDRSVSRRSHPNFYRFTSVRMRTPRMTQYHRLPKAACYFPS</sequence>
<gene>
    <name evidence="1" type="ORF">E1B28_009384</name>
</gene>
<protein>
    <submittedName>
        <fullName evidence="1">Uncharacterized protein</fullName>
    </submittedName>
</protein>
<organism evidence="1 2">
    <name type="scientific">Marasmius oreades</name>
    <name type="common">fairy-ring Marasmius</name>
    <dbReference type="NCBI Taxonomy" id="181124"/>
    <lineage>
        <taxon>Eukaryota</taxon>
        <taxon>Fungi</taxon>
        <taxon>Dikarya</taxon>
        <taxon>Basidiomycota</taxon>
        <taxon>Agaricomycotina</taxon>
        <taxon>Agaricomycetes</taxon>
        <taxon>Agaricomycetidae</taxon>
        <taxon>Agaricales</taxon>
        <taxon>Marasmiineae</taxon>
        <taxon>Marasmiaceae</taxon>
        <taxon>Marasmius</taxon>
    </lineage>
</organism>
<proteinExistence type="predicted"/>